<dbReference type="GO" id="GO:0005634">
    <property type="term" value="C:nucleus"/>
    <property type="evidence" value="ECO:0007669"/>
    <property type="project" value="UniProtKB-SubCell"/>
</dbReference>
<keyword evidence="3" id="KW-0863">Zinc-finger</keyword>
<sequence length="142" mass="16823">MAQQKRWLTQPNSKLGKVDLSTILRKEGAWEILTPETRQELYAMLPAPREGEPAHDIDVHPLKTRYKQYIEEELRRWQQDLIDGKESKKWREEAMRAGQERAEGKWDAWKEQQRESDWGQRDENGTPMEESVEDDDVETDGK</sequence>
<keyword evidence="5" id="KW-0805">Transcription regulation</keyword>
<protein>
    <recommendedName>
        <fullName evidence="9">DEUBAD domain-containing protein</fullName>
    </recommendedName>
</protein>
<dbReference type="InterPro" id="IPR028020">
    <property type="entry name" value="ASX_DEUBAD_dom"/>
</dbReference>
<dbReference type="AlphaFoldDB" id="A0A139HW47"/>
<evidence type="ECO:0000313" key="11">
    <source>
        <dbReference type="Proteomes" id="UP000070133"/>
    </source>
</evidence>
<feature type="region of interest" description="Disordered" evidence="8">
    <location>
        <begin position="86"/>
        <end position="142"/>
    </location>
</feature>
<organism evidence="10 11">
    <name type="scientific">Pseudocercospora eumusae</name>
    <dbReference type="NCBI Taxonomy" id="321146"/>
    <lineage>
        <taxon>Eukaryota</taxon>
        <taxon>Fungi</taxon>
        <taxon>Dikarya</taxon>
        <taxon>Ascomycota</taxon>
        <taxon>Pezizomycotina</taxon>
        <taxon>Dothideomycetes</taxon>
        <taxon>Dothideomycetidae</taxon>
        <taxon>Mycosphaerellales</taxon>
        <taxon>Mycosphaerellaceae</taxon>
        <taxon>Pseudocercospora</taxon>
    </lineage>
</organism>
<evidence type="ECO:0000256" key="2">
    <source>
        <dbReference type="ARBA" id="ARBA00022723"/>
    </source>
</evidence>
<reference evidence="10 11" key="1">
    <citation type="submission" date="2015-07" db="EMBL/GenBank/DDBJ databases">
        <title>Comparative genomics of the Sigatoka disease complex on banana suggests a link between parallel evolutionary changes in Pseudocercospora fijiensis and Pseudocercospora eumusae and increased virulence on the banana host.</title>
        <authorList>
            <person name="Chang T.-C."/>
            <person name="Salvucci A."/>
            <person name="Crous P.W."/>
            <person name="Stergiopoulos I."/>
        </authorList>
    </citation>
    <scope>NUCLEOTIDE SEQUENCE [LARGE SCALE GENOMIC DNA]</scope>
    <source>
        <strain evidence="10 11">CBS 114824</strain>
    </source>
</reference>
<feature type="domain" description="DEUBAD" evidence="9">
    <location>
        <begin position="11"/>
        <end position="123"/>
    </location>
</feature>
<dbReference type="EMBL" id="LFZN01000005">
    <property type="protein sequence ID" value="KXT06647.1"/>
    <property type="molecule type" value="Genomic_DNA"/>
</dbReference>
<feature type="compositionally biased region" description="Acidic residues" evidence="8">
    <location>
        <begin position="130"/>
        <end position="142"/>
    </location>
</feature>
<gene>
    <name evidence="10" type="ORF">AC578_8508</name>
</gene>
<proteinExistence type="predicted"/>
<evidence type="ECO:0000259" key="9">
    <source>
        <dbReference type="PROSITE" id="PS51916"/>
    </source>
</evidence>
<evidence type="ECO:0000256" key="4">
    <source>
        <dbReference type="ARBA" id="ARBA00022833"/>
    </source>
</evidence>
<keyword evidence="6" id="KW-0804">Transcription</keyword>
<dbReference type="Pfam" id="PF13919">
    <property type="entry name" value="ASXH"/>
    <property type="match status" value="1"/>
</dbReference>
<comment type="subcellular location">
    <subcellularLocation>
        <location evidence="1">Nucleus</location>
    </subcellularLocation>
</comment>
<accession>A0A139HW47</accession>
<keyword evidence="7" id="KW-0539">Nucleus</keyword>
<keyword evidence="11" id="KW-1185">Reference proteome</keyword>
<evidence type="ECO:0000256" key="3">
    <source>
        <dbReference type="ARBA" id="ARBA00022771"/>
    </source>
</evidence>
<evidence type="ECO:0000256" key="8">
    <source>
        <dbReference type="SAM" id="MobiDB-lite"/>
    </source>
</evidence>
<dbReference type="GO" id="GO:0008270">
    <property type="term" value="F:zinc ion binding"/>
    <property type="evidence" value="ECO:0007669"/>
    <property type="project" value="UniProtKB-KW"/>
</dbReference>
<evidence type="ECO:0000256" key="6">
    <source>
        <dbReference type="ARBA" id="ARBA00023163"/>
    </source>
</evidence>
<evidence type="ECO:0000313" key="10">
    <source>
        <dbReference type="EMBL" id="KXT06647.1"/>
    </source>
</evidence>
<dbReference type="PROSITE" id="PS51916">
    <property type="entry name" value="DEUBAD"/>
    <property type="match status" value="1"/>
</dbReference>
<dbReference type="STRING" id="321146.A0A139HW47"/>
<keyword evidence="2" id="KW-0479">Metal-binding</keyword>
<dbReference type="Proteomes" id="UP000070133">
    <property type="component" value="Unassembled WGS sequence"/>
</dbReference>
<name>A0A139HW47_9PEZI</name>
<comment type="caution">
    <text evidence="10">The sequence shown here is derived from an EMBL/GenBank/DDBJ whole genome shotgun (WGS) entry which is preliminary data.</text>
</comment>
<evidence type="ECO:0000256" key="5">
    <source>
        <dbReference type="ARBA" id="ARBA00023015"/>
    </source>
</evidence>
<evidence type="ECO:0000256" key="1">
    <source>
        <dbReference type="ARBA" id="ARBA00004123"/>
    </source>
</evidence>
<feature type="compositionally biased region" description="Basic and acidic residues" evidence="8">
    <location>
        <begin position="86"/>
        <end position="124"/>
    </location>
</feature>
<dbReference type="InterPro" id="IPR044867">
    <property type="entry name" value="DEUBAD_dom"/>
</dbReference>
<dbReference type="OrthoDB" id="2289918at2759"/>
<evidence type="ECO:0000256" key="7">
    <source>
        <dbReference type="ARBA" id="ARBA00023242"/>
    </source>
</evidence>
<keyword evidence="4" id="KW-0862">Zinc</keyword>